<sequence>MGSNKFTCQKSQIARVKENHGTNPGLLIPQMNSPSVQLVSDQFVRPRQLPEGSKKPIYLPPWDLAMLSSQYIQKGLLFAKPHEAYTREGFMESFLDKIKVSLSIALVHFYPLAGRLKTIKNDNPHLYTICIDCIDSPGAKLIHATLDMTISDILSPVYVPTEIVQSFFDHHRAVNHDGHTNSLLTIQVTELVDGVFIGCSFNHVLGDGTSYWNFFNTLSEIFQARERGIFNNAISRPPILERWFPHGCRVPLSFPYNDPSDFIVPFESSVLKERMFHFSSESIARLKSRVNEECGTKGKGEEISSFKSLTALVWRSIIRARRFPDGQVTHCRMATNNRQRMAPPGLPQNYFGNCISAVAAPTTAGELLGGGIGAAARLLHVALAEHTAEKIDEWLGEWLRNPSVHHIGRLFDRYSIMMGSSPRFNKYGNEFGLGKALALRSGYAHKFDGKVSAYPGREGGGSVDLEICLPPGIMEELEADPEFMVAVDA</sequence>
<organism evidence="2 3">
    <name type="scientific">Trapa natans</name>
    <name type="common">Water chestnut</name>
    <dbReference type="NCBI Taxonomy" id="22666"/>
    <lineage>
        <taxon>Eukaryota</taxon>
        <taxon>Viridiplantae</taxon>
        <taxon>Streptophyta</taxon>
        <taxon>Embryophyta</taxon>
        <taxon>Tracheophyta</taxon>
        <taxon>Spermatophyta</taxon>
        <taxon>Magnoliopsida</taxon>
        <taxon>eudicotyledons</taxon>
        <taxon>Gunneridae</taxon>
        <taxon>Pentapetalae</taxon>
        <taxon>rosids</taxon>
        <taxon>malvids</taxon>
        <taxon>Myrtales</taxon>
        <taxon>Lythraceae</taxon>
        <taxon>Trapa</taxon>
    </lineage>
</organism>
<evidence type="ECO:0000313" key="3">
    <source>
        <dbReference type="Proteomes" id="UP001346149"/>
    </source>
</evidence>
<protein>
    <submittedName>
        <fullName evidence="2">Uncharacterized protein</fullName>
    </submittedName>
</protein>
<reference evidence="2 3" key="1">
    <citation type="journal article" date="2023" name="Hortic Res">
        <title>Pangenome of water caltrop reveals structural variations and asymmetric subgenome divergence after allopolyploidization.</title>
        <authorList>
            <person name="Zhang X."/>
            <person name="Chen Y."/>
            <person name="Wang L."/>
            <person name="Yuan Y."/>
            <person name="Fang M."/>
            <person name="Shi L."/>
            <person name="Lu R."/>
            <person name="Comes H.P."/>
            <person name="Ma Y."/>
            <person name="Chen Y."/>
            <person name="Huang G."/>
            <person name="Zhou Y."/>
            <person name="Zheng Z."/>
            <person name="Qiu Y."/>
        </authorList>
    </citation>
    <scope>NUCLEOTIDE SEQUENCE [LARGE SCALE GENOMIC DNA]</scope>
    <source>
        <strain evidence="2">F231</strain>
    </source>
</reference>
<keyword evidence="1" id="KW-0808">Transferase</keyword>
<accession>A0AAN7MDH7</accession>
<keyword evidence="3" id="KW-1185">Reference proteome</keyword>
<evidence type="ECO:0000313" key="2">
    <source>
        <dbReference type="EMBL" id="KAK4794785.1"/>
    </source>
</evidence>
<dbReference type="GO" id="GO:0016740">
    <property type="term" value="F:transferase activity"/>
    <property type="evidence" value="ECO:0007669"/>
    <property type="project" value="UniProtKB-KW"/>
</dbReference>
<dbReference type="Proteomes" id="UP001346149">
    <property type="component" value="Unassembled WGS sequence"/>
</dbReference>
<dbReference type="EMBL" id="JAXQNO010000007">
    <property type="protein sequence ID" value="KAK4794785.1"/>
    <property type="molecule type" value="Genomic_DNA"/>
</dbReference>
<evidence type="ECO:0000256" key="1">
    <source>
        <dbReference type="ARBA" id="ARBA00022679"/>
    </source>
</evidence>
<dbReference type="PANTHER" id="PTHR31896:SF12">
    <property type="entry name" value="HXXXD-TYPE ACYL-TRANSFERASE FAMILY PROTEIN"/>
    <property type="match status" value="1"/>
</dbReference>
<dbReference type="InterPro" id="IPR051283">
    <property type="entry name" value="Sec_Metabolite_Acyltrans"/>
</dbReference>
<dbReference type="PANTHER" id="PTHR31896">
    <property type="entry name" value="FAMILY REGULATORY PROTEIN, PUTATIVE (AFU_ORTHOLOGUE AFUA_3G14730)-RELATED"/>
    <property type="match status" value="1"/>
</dbReference>
<name>A0AAN7MDH7_TRANT</name>
<dbReference type="Gene3D" id="3.30.559.10">
    <property type="entry name" value="Chloramphenicol acetyltransferase-like domain"/>
    <property type="match status" value="2"/>
</dbReference>
<dbReference type="InterPro" id="IPR023213">
    <property type="entry name" value="CAT-like_dom_sf"/>
</dbReference>
<proteinExistence type="predicted"/>
<dbReference type="AlphaFoldDB" id="A0AAN7MDH7"/>
<comment type="caution">
    <text evidence="2">The sequence shown here is derived from an EMBL/GenBank/DDBJ whole genome shotgun (WGS) entry which is preliminary data.</text>
</comment>
<dbReference type="Pfam" id="PF02458">
    <property type="entry name" value="Transferase"/>
    <property type="match status" value="1"/>
</dbReference>
<gene>
    <name evidence="2" type="ORF">SAY86_012779</name>
</gene>